<dbReference type="GO" id="GO:0031629">
    <property type="term" value="P:synaptic vesicle fusion to presynaptic active zone membrane"/>
    <property type="evidence" value="ECO:0007669"/>
    <property type="project" value="TreeGrafter"/>
</dbReference>
<dbReference type="GO" id="GO:0098793">
    <property type="term" value="C:presynapse"/>
    <property type="evidence" value="ECO:0007669"/>
    <property type="project" value="GOC"/>
</dbReference>
<evidence type="ECO:0000256" key="5">
    <source>
        <dbReference type="SAM" id="MobiDB-lite"/>
    </source>
</evidence>
<dbReference type="SMART" id="SM00397">
    <property type="entry name" value="t_SNARE"/>
    <property type="match status" value="2"/>
</dbReference>
<dbReference type="GO" id="GO:0019905">
    <property type="term" value="F:syntaxin binding"/>
    <property type="evidence" value="ECO:0007669"/>
    <property type="project" value="TreeGrafter"/>
</dbReference>
<dbReference type="Gene3D" id="1.20.5.110">
    <property type="match status" value="2"/>
</dbReference>
<feature type="compositionally biased region" description="Polar residues" evidence="5">
    <location>
        <begin position="1"/>
        <end position="10"/>
    </location>
</feature>
<dbReference type="KEGG" id="cvn:111132999"/>
<keyword evidence="4" id="KW-0175">Coiled coil</keyword>
<dbReference type="GO" id="GO:0016082">
    <property type="term" value="P:synaptic vesicle priming"/>
    <property type="evidence" value="ECO:0007669"/>
    <property type="project" value="TreeGrafter"/>
</dbReference>
<dbReference type="RefSeq" id="XP_022336729.1">
    <property type="nucleotide sequence ID" value="XM_022481021.1"/>
</dbReference>
<dbReference type="PANTHER" id="PTHR19305">
    <property type="entry name" value="SYNAPTOSOMAL ASSOCIATED PROTEIN"/>
    <property type="match status" value="1"/>
</dbReference>
<dbReference type="PANTHER" id="PTHR19305:SF9">
    <property type="entry name" value="SYNAPTOSOMAL-ASSOCIATED PROTEIN 29"/>
    <property type="match status" value="1"/>
</dbReference>
<evidence type="ECO:0000313" key="7">
    <source>
        <dbReference type="Proteomes" id="UP000694844"/>
    </source>
</evidence>
<accession>A0A8B8EAM9</accession>
<sequence length="237" mass="27112">MAVSNNSNPFFTEEDDDDWESGRRGKIQEQINASEERQLDSTTRALRSIQESESMGIATAEELLRQGEQLNNIERKTDEINQTMTVTQKHLNNIKSVFGGIKTWWSTKKTTETSIPESKPGRLQETLEKHKASQPVRRNPDCQGFYDEDNDLDDKFMQGARTQQYVKPVTHSAREEQLNENLGQISDGLTNLKGLALGLGDEIERQNVQLGHMDPKVRKANDLLENQNKQMRNILRK</sequence>
<dbReference type="GeneID" id="111132999"/>
<name>A0A8B8EAM9_CRAVI</name>
<evidence type="ECO:0000259" key="6">
    <source>
        <dbReference type="PROSITE" id="PS50192"/>
    </source>
</evidence>
<keyword evidence="2" id="KW-0813">Transport</keyword>
<dbReference type="CDD" id="cd15887">
    <property type="entry name" value="SNARE_SNAP29N"/>
    <property type="match status" value="1"/>
</dbReference>
<evidence type="ECO:0000256" key="4">
    <source>
        <dbReference type="ARBA" id="ARBA00023054"/>
    </source>
</evidence>
<dbReference type="AlphaFoldDB" id="A0A8B8EAM9"/>
<comment type="similarity">
    <text evidence="1">Belongs to the SNAP-25 family.</text>
</comment>
<dbReference type="GO" id="GO:0005886">
    <property type="term" value="C:plasma membrane"/>
    <property type="evidence" value="ECO:0007669"/>
    <property type="project" value="TreeGrafter"/>
</dbReference>
<dbReference type="GO" id="GO:0015031">
    <property type="term" value="P:protein transport"/>
    <property type="evidence" value="ECO:0007669"/>
    <property type="project" value="UniProtKB-KW"/>
</dbReference>
<evidence type="ECO:0000256" key="3">
    <source>
        <dbReference type="ARBA" id="ARBA00022927"/>
    </source>
</evidence>
<protein>
    <submittedName>
        <fullName evidence="8">Soluble NSF attachment protein 29-like</fullName>
    </submittedName>
</protein>
<keyword evidence="7" id="KW-1185">Reference proteome</keyword>
<dbReference type="FunFam" id="1.20.5.110:FF:000041">
    <property type="entry name" value="Synaptosomal-associated protein 29"/>
    <property type="match status" value="1"/>
</dbReference>
<dbReference type="CDD" id="cd15856">
    <property type="entry name" value="SNARE_SNAP29C"/>
    <property type="match status" value="1"/>
</dbReference>
<dbReference type="PROSITE" id="PS50192">
    <property type="entry name" value="T_SNARE"/>
    <property type="match status" value="2"/>
</dbReference>
<dbReference type="GO" id="GO:0031201">
    <property type="term" value="C:SNARE complex"/>
    <property type="evidence" value="ECO:0007669"/>
    <property type="project" value="TreeGrafter"/>
</dbReference>
<evidence type="ECO:0000313" key="8">
    <source>
        <dbReference type="RefSeq" id="XP_022336729.1"/>
    </source>
</evidence>
<reference evidence="8" key="1">
    <citation type="submission" date="2025-08" db="UniProtKB">
        <authorList>
            <consortium name="RefSeq"/>
        </authorList>
    </citation>
    <scope>IDENTIFICATION</scope>
    <source>
        <tissue evidence="8">Whole sample</tissue>
    </source>
</reference>
<evidence type="ECO:0000256" key="1">
    <source>
        <dbReference type="ARBA" id="ARBA00009480"/>
    </source>
</evidence>
<organism evidence="7 8">
    <name type="scientific">Crassostrea virginica</name>
    <name type="common">Eastern oyster</name>
    <dbReference type="NCBI Taxonomy" id="6565"/>
    <lineage>
        <taxon>Eukaryota</taxon>
        <taxon>Metazoa</taxon>
        <taxon>Spiralia</taxon>
        <taxon>Lophotrochozoa</taxon>
        <taxon>Mollusca</taxon>
        <taxon>Bivalvia</taxon>
        <taxon>Autobranchia</taxon>
        <taxon>Pteriomorphia</taxon>
        <taxon>Ostreida</taxon>
        <taxon>Ostreoidea</taxon>
        <taxon>Ostreidae</taxon>
        <taxon>Crassostrea</taxon>
    </lineage>
</organism>
<dbReference type="Proteomes" id="UP000694844">
    <property type="component" value="Chromosome 5"/>
</dbReference>
<dbReference type="GO" id="GO:0005484">
    <property type="term" value="F:SNAP receptor activity"/>
    <property type="evidence" value="ECO:0007669"/>
    <property type="project" value="TreeGrafter"/>
</dbReference>
<keyword evidence="3" id="KW-0653">Protein transport</keyword>
<feature type="domain" description="T-SNARE coiled-coil homology" evidence="6">
    <location>
        <begin position="32"/>
        <end position="94"/>
    </location>
</feature>
<evidence type="ECO:0000256" key="2">
    <source>
        <dbReference type="ARBA" id="ARBA00022448"/>
    </source>
</evidence>
<dbReference type="SUPFAM" id="SSF58038">
    <property type="entry name" value="SNARE fusion complex"/>
    <property type="match status" value="2"/>
</dbReference>
<dbReference type="OrthoDB" id="18679at2759"/>
<dbReference type="InterPro" id="IPR000727">
    <property type="entry name" value="T_SNARE_dom"/>
</dbReference>
<feature type="region of interest" description="Disordered" evidence="5">
    <location>
        <begin position="1"/>
        <end position="42"/>
    </location>
</feature>
<feature type="domain" description="T-SNARE coiled-coil homology" evidence="6">
    <location>
        <begin position="172"/>
        <end position="234"/>
    </location>
</feature>
<proteinExistence type="inferred from homology"/>
<gene>
    <name evidence="8" type="primary">LOC111132999</name>
</gene>